<evidence type="ECO:0000259" key="1">
    <source>
        <dbReference type="Pfam" id="PF17919"/>
    </source>
</evidence>
<dbReference type="Gene3D" id="3.30.70.270">
    <property type="match status" value="1"/>
</dbReference>
<protein>
    <recommendedName>
        <fullName evidence="1">Reverse transcriptase/retrotransposon-derived protein RNase H-like domain-containing protein</fullName>
    </recommendedName>
</protein>
<evidence type="ECO:0000313" key="2">
    <source>
        <dbReference type="EMBL" id="WMV18950.1"/>
    </source>
</evidence>
<gene>
    <name evidence="2" type="ORF">MTR67_012335</name>
</gene>
<feature type="domain" description="Reverse transcriptase/retrotransposon-derived protein RNase H-like" evidence="1">
    <location>
        <begin position="47"/>
        <end position="124"/>
    </location>
</feature>
<dbReference type="SUPFAM" id="SSF56672">
    <property type="entry name" value="DNA/RNA polymerases"/>
    <property type="match status" value="1"/>
</dbReference>
<dbReference type="Proteomes" id="UP001234989">
    <property type="component" value="Chromosome 3"/>
</dbReference>
<dbReference type="Pfam" id="PF17919">
    <property type="entry name" value="RT_RNaseH_2"/>
    <property type="match status" value="1"/>
</dbReference>
<keyword evidence="3" id="KW-1185">Reference proteome</keyword>
<dbReference type="AlphaFoldDB" id="A0AAF0QB52"/>
<reference evidence="2" key="1">
    <citation type="submission" date="2023-08" db="EMBL/GenBank/DDBJ databases">
        <title>A de novo genome assembly of Solanum verrucosum Schlechtendal, a Mexican diploid species geographically isolated from the other diploid A-genome species in potato relatives.</title>
        <authorList>
            <person name="Hosaka K."/>
        </authorList>
    </citation>
    <scope>NUCLEOTIDE SEQUENCE</scope>
    <source>
        <tissue evidence="2">Young leaves</tissue>
    </source>
</reference>
<dbReference type="InterPro" id="IPR043128">
    <property type="entry name" value="Rev_trsase/Diguanyl_cyclase"/>
</dbReference>
<organism evidence="2 3">
    <name type="scientific">Solanum verrucosum</name>
    <dbReference type="NCBI Taxonomy" id="315347"/>
    <lineage>
        <taxon>Eukaryota</taxon>
        <taxon>Viridiplantae</taxon>
        <taxon>Streptophyta</taxon>
        <taxon>Embryophyta</taxon>
        <taxon>Tracheophyta</taxon>
        <taxon>Spermatophyta</taxon>
        <taxon>Magnoliopsida</taxon>
        <taxon>eudicotyledons</taxon>
        <taxon>Gunneridae</taxon>
        <taxon>Pentapetalae</taxon>
        <taxon>asterids</taxon>
        <taxon>lamiids</taxon>
        <taxon>Solanales</taxon>
        <taxon>Solanaceae</taxon>
        <taxon>Solanoideae</taxon>
        <taxon>Solaneae</taxon>
        <taxon>Solanum</taxon>
    </lineage>
</organism>
<proteinExistence type="predicted"/>
<evidence type="ECO:0000313" key="3">
    <source>
        <dbReference type="Proteomes" id="UP001234989"/>
    </source>
</evidence>
<dbReference type="PANTHER" id="PTHR34072">
    <property type="entry name" value="ENZYMATIC POLYPROTEIN-RELATED"/>
    <property type="match status" value="1"/>
</dbReference>
<dbReference type="InterPro" id="IPR043502">
    <property type="entry name" value="DNA/RNA_pol_sf"/>
</dbReference>
<dbReference type="PANTHER" id="PTHR34072:SF52">
    <property type="entry name" value="RIBONUCLEASE H"/>
    <property type="match status" value="1"/>
</dbReference>
<sequence length="125" mass="14295">NCPKHLFASDIQSFLGLDGHYRRFVEVFYYIALPLTIVTQKKVEFLWSEACENSFQELKDRLTLVLILTLPKGSDGFVVYCGASRIALNYVLMQHGEVTAYASRLLKVHEKNYPTHDLELATLVL</sequence>
<accession>A0AAF0QB52</accession>
<dbReference type="InterPro" id="IPR041577">
    <property type="entry name" value="RT_RNaseH_2"/>
</dbReference>
<name>A0AAF0QB52_SOLVR</name>
<dbReference type="EMBL" id="CP133614">
    <property type="protein sequence ID" value="WMV18950.1"/>
    <property type="molecule type" value="Genomic_DNA"/>
</dbReference>
<feature type="non-terminal residue" evidence="2">
    <location>
        <position position="1"/>
    </location>
</feature>